<name>A0A5P3VPJ6_9BURK</name>
<proteinExistence type="predicted"/>
<gene>
    <name evidence="2" type="ORF">D2917_23760</name>
</gene>
<protein>
    <recommendedName>
        <fullName evidence="4">Transglycosylase SLT domain-containing protein</fullName>
    </recommendedName>
</protein>
<dbReference type="Proteomes" id="UP000325743">
    <property type="component" value="Chromosome 2"/>
</dbReference>
<dbReference type="EMBL" id="CP032519">
    <property type="protein sequence ID" value="QEZ47171.1"/>
    <property type="molecule type" value="Genomic_DNA"/>
</dbReference>
<evidence type="ECO:0000313" key="2">
    <source>
        <dbReference type="EMBL" id="QEZ47171.1"/>
    </source>
</evidence>
<dbReference type="AlphaFoldDB" id="A0A5P3VPJ6"/>
<accession>A0A5P3VPJ6</accession>
<evidence type="ECO:0008006" key="4">
    <source>
        <dbReference type="Google" id="ProtNLM"/>
    </source>
</evidence>
<organism evidence="2 3">
    <name type="scientific">Cupriavidus oxalaticus</name>
    <dbReference type="NCBI Taxonomy" id="96344"/>
    <lineage>
        <taxon>Bacteria</taxon>
        <taxon>Pseudomonadati</taxon>
        <taxon>Pseudomonadota</taxon>
        <taxon>Betaproteobacteria</taxon>
        <taxon>Burkholderiales</taxon>
        <taxon>Burkholderiaceae</taxon>
        <taxon>Cupriavidus</taxon>
    </lineage>
</organism>
<reference evidence="2 3" key="1">
    <citation type="submission" date="2018-09" db="EMBL/GenBank/DDBJ databases">
        <title>Complete genome sequence of Cupriavidus oxalaticus T2, a bacterium capable of phenol tolerance and degradation.</title>
        <authorList>
            <person name="Yan J."/>
        </authorList>
    </citation>
    <scope>NUCLEOTIDE SEQUENCE [LARGE SCALE GENOMIC DNA]</scope>
    <source>
        <strain evidence="2 3">T2</strain>
    </source>
</reference>
<sequence>MDQLLTLPISPRDFVDKIVAPALALLPDAMDTPQARVMLTAIALQESALNARRQMPTGPARGLLQFEEGTRASRGGVWGVYLHEASRFWLDRLCRARGVPFAPREIWSALETDDVLAAGVARLLLFTDPRRLPAIHDTNGAWDLYARTWRPGKPHPTKWPDNHRRARQAAGVTDQP</sequence>
<evidence type="ECO:0000256" key="1">
    <source>
        <dbReference type="SAM" id="MobiDB-lite"/>
    </source>
</evidence>
<feature type="region of interest" description="Disordered" evidence="1">
    <location>
        <begin position="153"/>
        <end position="176"/>
    </location>
</feature>
<dbReference type="RefSeq" id="WP_151072162.1">
    <property type="nucleotide sequence ID" value="NZ_CP032519.1"/>
</dbReference>
<evidence type="ECO:0000313" key="3">
    <source>
        <dbReference type="Proteomes" id="UP000325743"/>
    </source>
</evidence>